<dbReference type="Gene3D" id="2.60.120.10">
    <property type="entry name" value="Jelly Rolls"/>
    <property type="match status" value="1"/>
</dbReference>
<evidence type="ECO:0000313" key="2">
    <source>
        <dbReference type="EMBL" id="MBT1695982.1"/>
    </source>
</evidence>
<dbReference type="RefSeq" id="WP_254160841.1">
    <property type="nucleotide sequence ID" value="NZ_JAHESF010000003.1"/>
</dbReference>
<dbReference type="InterPro" id="IPR000595">
    <property type="entry name" value="cNMP-bd_dom"/>
</dbReference>
<accession>A0AAP2DJ76</accession>
<dbReference type="EMBL" id="JAHESF010000003">
    <property type="protein sequence ID" value="MBT1695982.1"/>
    <property type="molecule type" value="Genomic_DNA"/>
</dbReference>
<sequence>MEIRKQLALHLRQYTEVPEQELPSVLAYFRPITVAKKANLLEAGQVCRHHYFVGKGCLRMFFVNEKGNEQTVQFAIENWWLTDHLSFSTQQKTDFFIQAVERSEILAIEFNAQEPMFQAHPCMERYFRRMYEIAYRVSQQGMKVRYNLSGEDLYLHFINAFPGFANRIPQYLLASYLGITPEYLSEIKKKLRIGSREG</sequence>
<dbReference type="CDD" id="cd00038">
    <property type="entry name" value="CAP_ED"/>
    <property type="match status" value="1"/>
</dbReference>
<gene>
    <name evidence="2" type="ORF">KK083_03780</name>
</gene>
<reference evidence="2 3" key="1">
    <citation type="submission" date="2021-05" db="EMBL/GenBank/DDBJ databases">
        <title>A Polyphasic approach of four new species of the genus Ohtaekwangia: Ohtaekwangia histidinii sp. nov., Ohtaekwangia cretensis sp. nov., Ohtaekwangia indiensis sp. nov., Ohtaekwangia reichenbachii sp. nov. from diverse environment.</title>
        <authorList>
            <person name="Octaviana S."/>
        </authorList>
    </citation>
    <scope>NUCLEOTIDE SEQUENCE [LARGE SCALE GENOMIC DNA]</scope>
    <source>
        <strain evidence="2 3">PWU4</strain>
    </source>
</reference>
<feature type="domain" description="Cyclic nucleotide-binding" evidence="1">
    <location>
        <begin position="34"/>
        <end position="117"/>
    </location>
</feature>
<dbReference type="Pfam" id="PF00027">
    <property type="entry name" value="cNMP_binding"/>
    <property type="match status" value="1"/>
</dbReference>
<name>A0AAP2DJ76_9BACT</name>
<dbReference type="SUPFAM" id="SSF51206">
    <property type="entry name" value="cAMP-binding domain-like"/>
    <property type="match status" value="1"/>
</dbReference>
<proteinExistence type="predicted"/>
<evidence type="ECO:0000313" key="3">
    <source>
        <dbReference type="Proteomes" id="UP001319200"/>
    </source>
</evidence>
<dbReference type="InterPro" id="IPR014710">
    <property type="entry name" value="RmlC-like_jellyroll"/>
</dbReference>
<dbReference type="AlphaFoldDB" id="A0AAP2DJ76"/>
<evidence type="ECO:0000259" key="1">
    <source>
        <dbReference type="Pfam" id="PF00027"/>
    </source>
</evidence>
<keyword evidence="3" id="KW-1185">Reference proteome</keyword>
<dbReference type="Proteomes" id="UP001319200">
    <property type="component" value="Unassembled WGS sequence"/>
</dbReference>
<dbReference type="InterPro" id="IPR018490">
    <property type="entry name" value="cNMP-bd_dom_sf"/>
</dbReference>
<comment type="caution">
    <text evidence="2">The sequence shown here is derived from an EMBL/GenBank/DDBJ whole genome shotgun (WGS) entry which is preliminary data.</text>
</comment>
<organism evidence="2 3">
    <name type="scientific">Chryseosolibacter histidini</name>
    <dbReference type="NCBI Taxonomy" id="2782349"/>
    <lineage>
        <taxon>Bacteria</taxon>
        <taxon>Pseudomonadati</taxon>
        <taxon>Bacteroidota</taxon>
        <taxon>Cytophagia</taxon>
        <taxon>Cytophagales</taxon>
        <taxon>Chryseotaleaceae</taxon>
        <taxon>Chryseosolibacter</taxon>
    </lineage>
</organism>
<protein>
    <submittedName>
        <fullName evidence="2">Crp/Fnr family transcriptional regulator</fullName>
    </submittedName>
</protein>